<dbReference type="GO" id="GO:0005930">
    <property type="term" value="C:axoneme"/>
    <property type="evidence" value="ECO:0007669"/>
    <property type="project" value="TreeGrafter"/>
</dbReference>
<sequence length="49" mass="5192">LGPQDVVTGLCFGRYGREDNTLIMTTRGGALSIRMLRRRAGLGGGTHGC</sequence>
<dbReference type="GO" id="GO:0061512">
    <property type="term" value="P:protein localization to cilium"/>
    <property type="evidence" value="ECO:0007669"/>
    <property type="project" value="TreeGrafter"/>
</dbReference>
<dbReference type="GO" id="GO:1905515">
    <property type="term" value="P:non-motile cilium assembly"/>
    <property type="evidence" value="ECO:0007669"/>
    <property type="project" value="InterPro"/>
</dbReference>
<dbReference type="PANTHER" id="PTHR20870">
    <property type="entry name" value="BARDET-BIEDL SYNDROME 1 PROTEIN"/>
    <property type="match status" value="1"/>
</dbReference>
<dbReference type="PANTHER" id="PTHR20870:SF0">
    <property type="entry name" value="BARDET-BIEDL SYNDROME 1 PROTEIN"/>
    <property type="match status" value="1"/>
</dbReference>
<keyword evidence="2" id="KW-1185">Reference proteome</keyword>
<dbReference type="Proteomes" id="UP000546235">
    <property type="component" value="Unassembled WGS sequence"/>
</dbReference>
<protein>
    <submittedName>
        <fullName evidence="1">BBS1 protein</fullName>
    </submittedName>
</protein>
<dbReference type="InterPro" id="IPR028784">
    <property type="entry name" value="BBS1"/>
</dbReference>
<dbReference type="AlphaFoldDB" id="A0A7K6SZC8"/>
<feature type="non-terminal residue" evidence="1">
    <location>
        <position position="49"/>
    </location>
</feature>
<dbReference type="GO" id="GO:0005119">
    <property type="term" value="F:smoothened binding"/>
    <property type="evidence" value="ECO:0007669"/>
    <property type="project" value="TreeGrafter"/>
</dbReference>
<dbReference type="EMBL" id="VZSB01001487">
    <property type="protein sequence ID" value="NWX03692.1"/>
    <property type="molecule type" value="Genomic_DNA"/>
</dbReference>
<dbReference type="GO" id="GO:0034464">
    <property type="term" value="C:BBSome"/>
    <property type="evidence" value="ECO:0007669"/>
    <property type="project" value="InterPro"/>
</dbReference>
<feature type="non-terminal residue" evidence="1">
    <location>
        <position position="1"/>
    </location>
</feature>
<gene>
    <name evidence="1" type="primary">Bbs1</name>
    <name evidence="1" type="ORF">CALNIC_R15516</name>
</gene>
<evidence type="ECO:0000313" key="2">
    <source>
        <dbReference type="Proteomes" id="UP000546235"/>
    </source>
</evidence>
<proteinExistence type="predicted"/>
<comment type="caution">
    <text evidence="1">The sequence shown here is derived from an EMBL/GenBank/DDBJ whole genome shotgun (WGS) entry which is preliminary data.</text>
</comment>
<evidence type="ECO:0000313" key="1">
    <source>
        <dbReference type="EMBL" id="NWX03692.1"/>
    </source>
</evidence>
<organism evidence="1 2">
    <name type="scientific">Caloenas nicobarica</name>
    <name type="common">Nicobar pigeon</name>
    <dbReference type="NCBI Taxonomy" id="187106"/>
    <lineage>
        <taxon>Eukaryota</taxon>
        <taxon>Metazoa</taxon>
        <taxon>Chordata</taxon>
        <taxon>Craniata</taxon>
        <taxon>Vertebrata</taxon>
        <taxon>Euteleostomi</taxon>
        <taxon>Archelosauria</taxon>
        <taxon>Archosauria</taxon>
        <taxon>Dinosauria</taxon>
        <taxon>Saurischia</taxon>
        <taxon>Theropoda</taxon>
        <taxon>Coelurosauria</taxon>
        <taxon>Aves</taxon>
        <taxon>Neognathae</taxon>
        <taxon>Neoaves</taxon>
        <taxon>Columbimorphae</taxon>
        <taxon>Columbiformes</taxon>
        <taxon>Columbidae</taxon>
        <taxon>Caloenas</taxon>
    </lineage>
</organism>
<accession>A0A7K6SZC8</accession>
<dbReference type="GO" id="GO:0005813">
    <property type="term" value="C:centrosome"/>
    <property type="evidence" value="ECO:0007669"/>
    <property type="project" value="TreeGrafter"/>
</dbReference>
<dbReference type="GO" id="GO:0005113">
    <property type="term" value="F:patched binding"/>
    <property type="evidence" value="ECO:0007669"/>
    <property type="project" value="TreeGrafter"/>
</dbReference>
<name>A0A7K6SZC8_CALNI</name>
<reference evidence="1 2" key="1">
    <citation type="submission" date="2019-09" db="EMBL/GenBank/DDBJ databases">
        <title>Bird 10,000 Genomes (B10K) Project - Family phase.</title>
        <authorList>
            <person name="Zhang G."/>
        </authorList>
    </citation>
    <scope>NUCLEOTIDE SEQUENCE [LARGE SCALE GENOMIC DNA]</scope>
    <source>
        <strain evidence="1">OUT-0007</strain>
        <tissue evidence="1">Blood</tissue>
    </source>
</reference>